<evidence type="ECO:0000313" key="4">
    <source>
        <dbReference type="Proteomes" id="UP000007115"/>
    </source>
</evidence>
<keyword evidence="2" id="KW-0812">Transmembrane</keyword>
<dbReference type="eggNOG" id="ENOG502RPTG">
    <property type="taxonomic scope" value="Eukaryota"/>
</dbReference>
<dbReference type="OrthoDB" id="4890014at2759"/>
<organism evidence="3 4">
    <name type="scientific">Hypocrea virens (strain Gv29-8 / FGSC 10586)</name>
    <name type="common">Gliocladium virens</name>
    <name type="synonym">Trichoderma virens</name>
    <dbReference type="NCBI Taxonomy" id="413071"/>
    <lineage>
        <taxon>Eukaryota</taxon>
        <taxon>Fungi</taxon>
        <taxon>Dikarya</taxon>
        <taxon>Ascomycota</taxon>
        <taxon>Pezizomycotina</taxon>
        <taxon>Sordariomycetes</taxon>
        <taxon>Hypocreomycetidae</taxon>
        <taxon>Hypocreales</taxon>
        <taxon>Hypocreaceae</taxon>
        <taxon>Trichoderma</taxon>
    </lineage>
</organism>
<feature type="transmembrane region" description="Helical" evidence="2">
    <location>
        <begin position="6"/>
        <end position="34"/>
    </location>
</feature>
<evidence type="ECO:0000256" key="1">
    <source>
        <dbReference type="SAM" id="MobiDB-lite"/>
    </source>
</evidence>
<dbReference type="InParanoid" id="G9N1A7"/>
<dbReference type="GeneID" id="25797019"/>
<reference evidence="3 4" key="1">
    <citation type="journal article" date="2011" name="Genome Biol.">
        <title>Comparative genome sequence analysis underscores mycoparasitism as the ancestral life style of Trichoderma.</title>
        <authorList>
            <person name="Kubicek C.P."/>
            <person name="Herrera-Estrella A."/>
            <person name="Seidl-Seiboth V."/>
            <person name="Martinez D.A."/>
            <person name="Druzhinina I.S."/>
            <person name="Thon M."/>
            <person name="Zeilinger S."/>
            <person name="Casas-Flores S."/>
            <person name="Horwitz B.A."/>
            <person name="Mukherjee P.K."/>
            <person name="Mukherjee M."/>
            <person name="Kredics L."/>
            <person name="Alcaraz L.D."/>
            <person name="Aerts A."/>
            <person name="Antal Z."/>
            <person name="Atanasova L."/>
            <person name="Cervantes-Badillo M.G."/>
            <person name="Challacombe J."/>
            <person name="Chertkov O."/>
            <person name="McCluskey K."/>
            <person name="Coulpier F."/>
            <person name="Deshpande N."/>
            <person name="von Doehren H."/>
            <person name="Ebbole D.J."/>
            <person name="Esquivel-Naranjo E.U."/>
            <person name="Fekete E."/>
            <person name="Flipphi M."/>
            <person name="Glaser F."/>
            <person name="Gomez-Rodriguez E.Y."/>
            <person name="Gruber S."/>
            <person name="Han C."/>
            <person name="Henrissat B."/>
            <person name="Hermosa R."/>
            <person name="Hernandez-Onate M."/>
            <person name="Karaffa L."/>
            <person name="Kosti I."/>
            <person name="Le Crom S."/>
            <person name="Lindquist E."/>
            <person name="Lucas S."/>
            <person name="Luebeck M."/>
            <person name="Luebeck P.S."/>
            <person name="Margeot A."/>
            <person name="Metz B."/>
            <person name="Misra M."/>
            <person name="Nevalainen H."/>
            <person name="Omann M."/>
            <person name="Packer N."/>
            <person name="Perrone G."/>
            <person name="Uresti-Rivera E.E."/>
            <person name="Salamov A."/>
            <person name="Schmoll M."/>
            <person name="Seiboth B."/>
            <person name="Shapiro H."/>
            <person name="Sukno S."/>
            <person name="Tamayo-Ramos J.A."/>
            <person name="Tisch D."/>
            <person name="Wiest A."/>
            <person name="Wilkinson H.H."/>
            <person name="Zhang M."/>
            <person name="Coutinho P.M."/>
            <person name="Kenerley C.M."/>
            <person name="Monte E."/>
            <person name="Baker S.E."/>
            <person name="Grigoriev I.V."/>
        </authorList>
    </citation>
    <scope>NUCLEOTIDE SEQUENCE [LARGE SCALE GENOMIC DNA]</scope>
    <source>
        <strain evidence="4">Gv29-8 / FGSC 10586</strain>
    </source>
</reference>
<name>G9N1A7_HYPVG</name>
<keyword evidence="4" id="KW-1185">Reference proteome</keyword>
<feature type="region of interest" description="Disordered" evidence="1">
    <location>
        <begin position="82"/>
        <end position="118"/>
    </location>
</feature>
<comment type="caution">
    <text evidence="3">The sequence shown here is derived from an EMBL/GenBank/DDBJ whole genome shotgun (WGS) entry which is preliminary data.</text>
</comment>
<dbReference type="EMBL" id="ABDF02000083">
    <property type="protein sequence ID" value="EHK19538.1"/>
    <property type="molecule type" value="Genomic_DNA"/>
</dbReference>
<dbReference type="RefSeq" id="XP_013953738.1">
    <property type="nucleotide sequence ID" value="XM_014098263.1"/>
</dbReference>
<dbReference type="VEuPathDB" id="FungiDB:TRIVIDRAFT_67951"/>
<protein>
    <submittedName>
        <fullName evidence="3">Uncharacterized protein</fullName>
    </submittedName>
</protein>
<accession>G9N1A7</accession>
<dbReference type="Proteomes" id="UP000007115">
    <property type="component" value="Unassembled WGS sequence"/>
</dbReference>
<proteinExistence type="predicted"/>
<evidence type="ECO:0000313" key="3">
    <source>
        <dbReference type="EMBL" id="EHK19538.1"/>
    </source>
</evidence>
<dbReference type="HOGENOM" id="CLU_1532773_0_0_1"/>
<keyword evidence="2" id="KW-1133">Transmembrane helix</keyword>
<gene>
    <name evidence="3" type="ORF">TRIVIDRAFT_67951</name>
</gene>
<keyword evidence="2" id="KW-0472">Membrane</keyword>
<dbReference type="AlphaFoldDB" id="G9N1A7"/>
<sequence length="175" mass="19201">MLPNHLWPILFFVCLLISIAILACLTFTVFSIILDRRNSTREDSPAERYYTFEGSVNGAFEDDVPRRAAGMFGIPQKFLKQRGNVPATSTRRDSRHNQPAGSSHDHRRRASKPLRTPARRAMFNTQHGGTLHAEGVPEHGSFTPRTLSVAGSQGGDYGDDITSVASSLVAHAPSV</sequence>
<evidence type="ECO:0000256" key="2">
    <source>
        <dbReference type="SAM" id="Phobius"/>
    </source>
</evidence>